<dbReference type="AlphaFoldDB" id="A0A4P7VR13"/>
<reference evidence="2 3" key="1">
    <citation type="submission" date="2019-02" db="EMBL/GenBank/DDBJ databases">
        <title>Isolation and identification of novel species under the genus Muribaculum.</title>
        <authorList>
            <person name="Miyake S."/>
            <person name="Ding Y."/>
            <person name="Low A."/>
            <person name="Soh M."/>
            <person name="Seedorf H."/>
        </authorList>
    </citation>
    <scope>NUCLEOTIDE SEQUENCE [LARGE SCALE GENOMIC DNA]</scope>
    <source>
        <strain evidence="2 3">TLL-A4</strain>
    </source>
</reference>
<organism evidence="2 3">
    <name type="scientific">Muribaculum gordoncarteri</name>
    <dbReference type="NCBI Taxonomy" id="2530390"/>
    <lineage>
        <taxon>Bacteria</taxon>
        <taxon>Pseudomonadati</taxon>
        <taxon>Bacteroidota</taxon>
        <taxon>Bacteroidia</taxon>
        <taxon>Bacteroidales</taxon>
        <taxon>Muribaculaceae</taxon>
        <taxon>Muribaculum</taxon>
    </lineage>
</organism>
<dbReference type="Gene3D" id="2.40.160.60">
    <property type="entry name" value="Outer membrane protein transport protein (OMPP1/FadL/TodX)"/>
    <property type="match status" value="1"/>
</dbReference>
<accession>A0A4P7VR13</accession>
<sequence>MNLVKKIFAAIAIVAVTVSAQAQNPMSPYSKYGYGILNDNATSAQRAMGGVGYAMSSGRQINAMNPASYAAIDSLTFLFDMGLTTTALWSKEGNTSGKDFGGGLDYITMQFPITKYLGGSIGLVPLSSVGYSFGSKVDNGTSLRQGSGGLNQLYFGLGVRPFTGLTLGANIGYLFGTTINDSYVTTSAGSTTLFERVIEVRDYRLQFGIQYALPINGRDKLTAGVTYTPGKTLLGHTWGIKYDVNADTDGSGAAVPDTVGYTSLKGKYSLPETWGIGLNYVWNEKLMVEADFTYQPWKNADFDLNKEFNESTEFNNRWKFALGAQLTPRARGNYAQRVNYRLGGFYSNDYIKVRGNNVREYGLTMGFGLPAPGSKTVINIGFEWRHRQANPMPLIKENYFSVTLGVNFNELWFYQSKIR</sequence>
<evidence type="ECO:0000313" key="2">
    <source>
        <dbReference type="EMBL" id="QCD36764.1"/>
    </source>
</evidence>
<dbReference type="RefSeq" id="WP_136411104.1">
    <property type="nucleotide sequence ID" value="NZ_CP039393.1"/>
</dbReference>
<dbReference type="EMBL" id="CP039393">
    <property type="protein sequence ID" value="QCD36764.1"/>
    <property type="molecule type" value="Genomic_DNA"/>
</dbReference>
<feature type="signal peptide" evidence="1">
    <location>
        <begin position="1"/>
        <end position="22"/>
    </location>
</feature>
<evidence type="ECO:0008006" key="4">
    <source>
        <dbReference type="Google" id="ProtNLM"/>
    </source>
</evidence>
<protein>
    <recommendedName>
        <fullName evidence="4">Outer membrane protein</fullName>
    </recommendedName>
</protein>
<gene>
    <name evidence="2" type="ORF">E7746_13190</name>
</gene>
<feature type="chain" id="PRO_5020179244" description="Outer membrane protein" evidence="1">
    <location>
        <begin position="23"/>
        <end position="419"/>
    </location>
</feature>
<keyword evidence="3" id="KW-1185">Reference proteome</keyword>
<dbReference type="OrthoDB" id="1491239at2"/>
<dbReference type="KEGG" id="mgod:E7746_13190"/>
<proteinExistence type="predicted"/>
<keyword evidence="1" id="KW-0732">Signal</keyword>
<dbReference type="SUPFAM" id="SSF56935">
    <property type="entry name" value="Porins"/>
    <property type="match status" value="1"/>
</dbReference>
<dbReference type="Proteomes" id="UP000297031">
    <property type="component" value="Chromosome"/>
</dbReference>
<evidence type="ECO:0000256" key="1">
    <source>
        <dbReference type="SAM" id="SignalP"/>
    </source>
</evidence>
<evidence type="ECO:0000313" key="3">
    <source>
        <dbReference type="Proteomes" id="UP000297031"/>
    </source>
</evidence>
<name>A0A4P7VR13_9BACT</name>